<accession>A0ABQ8LVF8</accession>
<feature type="compositionally biased region" description="Low complexity" evidence="1">
    <location>
        <begin position="90"/>
        <end position="99"/>
    </location>
</feature>
<name>A0ABQ8LVF8_LABRO</name>
<evidence type="ECO:0000313" key="2">
    <source>
        <dbReference type="EMBL" id="KAI2654605.1"/>
    </source>
</evidence>
<evidence type="ECO:0000313" key="3">
    <source>
        <dbReference type="Proteomes" id="UP000830375"/>
    </source>
</evidence>
<dbReference type="EMBL" id="JACTAM010000017">
    <property type="protein sequence ID" value="KAI2654605.1"/>
    <property type="molecule type" value="Genomic_DNA"/>
</dbReference>
<feature type="region of interest" description="Disordered" evidence="1">
    <location>
        <begin position="90"/>
        <end position="172"/>
    </location>
</feature>
<comment type="caution">
    <text evidence="2">The sequence shown here is derived from an EMBL/GenBank/DDBJ whole genome shotgun (WGS) entry which is preliminary data.</text>
</comment>
<sequence length="203" mass="21856">MEKRIVRWSTCLREEHALHENGSAPGKRRLYTKSQLNLLLPSESLYYPLQHSSSLNAHKSHRLASGFVPPRTIPILVLSSESPAAPLPSLLDAPLPSLPDGAQTSPEMASVPKSSTERAPVPTSCPKSPPVPMSGPERAPVPKSGPGRAVVPTSGPGRASDPESCSEPIPAREPKISPQEIWVEGLYKCSFLPALCYPLVLDY</sequence>
<reference evidence="2 3" key="1">
    <citation type="submission" date="2022-01" db="EMBL/GenBank/DDBJ databases">
        <title>A high-quality chromosome-level genome assembly of rohu carp, Labeo rohita.</title>
        <authorList>
            <person name="Arick M.A. II"/>
            <person name="Hsu C.-Y."/>
            <person name="Magbanua Z."/>
            <person name="Pechanova O."/>
            <person name="Grover C."/>
            <person name="Miller E."/>
            <person name="Thrash A."/>
            <person name="Ezzel L."/>
            <person name="Alam S."/>
            <person name="Benzie J."/>
            <person name="Hamilton M."/>
            <person name="Karsi A."/>
            <person name="Lawrence M.L."/>
            <person name="Peterson D.G."/>
        </authorList>
    </citation>
    <scope>NUCLEOTIDE SEQUENCE [LARGE SCALE GENOMIC DNA]</scope>
    <source>
        <strain evidence="3">BAU-BD-2019</strain>
        <tissue evidence="2">Blood</tissue>
    </source>
</reference>
<proteinExistence type="predicted"/>
<dbReference type="Proteomes" id="UP000830375">
    <property type="component" value="Unassembled WGS sequence"/>
</dbReference>
<gene>
    <name evidence="2" type="ORF">H4Q32_011370</name>
</gene>
<protein>
    <submittedName>
        <fullName evidence="2">Uncharacterized protein</fullName>
    </submittedName>
</protein>
<organism evidence="2 3">
    <name type="scientific">Labeo rohita</name>
    <name type="common">Indian major carp</name>
    <name type="synonym">Cyprinus rohita</name>
    <dbReference type="NCBI Taxonomy" id="84645"/>
    <lineage>
        <taxon>Eukaryota</taxon>
        <taxon>Metazoa</taxon>
        <taxon>Chordata</taxon>
        <taxon>Craniata</taxon>
        <taxon>Vertebrata</taxon>
        <taxon>Euteleostomi</taxon>
        <taxon>Actinopterygii</taxon>
        <taxon>Neopterygii</taxon>
        <taxon>Teleostei</taxon>
        <taxon>Ostariophysi</taxon>
        <taxon>Cypriniformes</taxon>
        <taxon>Cyprinidae</taxon>
        <taxon>Labeoninae</taxon>
        <taxon>Labeonini</taxon>
        <taxon>Labeo</taxon>
    </lineage>
</organism>
<keyword evidence="3" id="KW-1185">Reference proteome</keyword>
<evidence type="ECO:0000256" key="1">
    <source>
        <dbReference type="SAM" id="MobiDB-lite"/>
    </source>
</evidence>